<dbReference type="GO" id="GO:0004674">
    <property type="term" value="F:protein serine/threonine kinase activity"/>
    <property type="evidence" value="ECO:0007669"/>
    <property type="project" value="UniProtKB-KW"/>
</dbReference>
<evidence type="ECO:0000313" key="13">
    <source>
        <dbReference type="Proteomes" id="UP001459277"/>
    </source>
</evidence>
<keyword evidence="9" id="KW-0472">Membrane</keyword>
<dbReference type="InterPro" id="IPR045272">
    <property type="entry name" value="ANXUR1/2-like"/>
</dbReference>
<feature type="domain" description="Malectin-like" evidence="11">
    <location>
        <begin position="139"/>
        <end position="459"/>
    </location>
</feature>
<comment type="subcellular location">
    <subcellularLocation>
        <location evidence="1">Membrane</location>
        <topology evidence="1">Single-pass type I membrane protein</topology>
    </subcellularLocation>
</comment>
<dbReference type="GO" id="GO:0004714">
    <property type="term" value="F:transmembrane receptor protein tyrosine kinase activity"/>
    <property type="evidence" value="ECO:0007669"/>
    <property type="project" value="InterPro"/>
</dbReference>
<dbReference type="FunFam" id="2.60.120.430:FF:000007">
    <property type="entry name" value="FERONIA receptor-like kinase"/>
    <property type="match status" value="1"/>
</dbReference>
<organism evidence="12 13">
    <name type="scientific">Lithocarpus litseifolius</name>
    <dbReference type="NCBI Taxonomy" id="425828"/>
    <lineage>
        <taxon>Eukaryota</taxon>
        <taxon>Viridiplantae</taxon>
        <taxon>Streptophyta</taxon>
        <taxon>Embryophyta</taxon>
        <taxon>Tracheophyta</taxon>
        <taxon>Spermatophyta</taxon>
        <taxon>Magnoliopsida</taxon>
        <taxon>eudicotyledons</taxon>
        <taxon>Gunneridae</taxon>
        <taxon>Pentapetalae</taxon>
        <taxon>rosids</taxon>
        <taxon>fabids</taxon>
        <taxon>Fagales</taxon>
        <taxon>Fagaceae</taxon>
        <taxon>Lithocarpus</taxon>
    </lineage>
</organism>
<evidence type="ECO:0000256" key="6">
    <source>
        <dbReference type="ARBA" id="ARBA00022741"/>
    </source>
</evidence>
<evidence type="ECO:0000256" key="2">
    <source>
        <dbReference type="ARBA" id="ARBA00022527"/>
    </source>
</evidence>
<dbReference type="GO" id="GO:0005524">
    <property type="term" value="F:ATP binding"/>
    <property type="evidence" value="ECO:0007669"/>
    <property type="project" value="UniProtKB-KW"/>
</dbReference>
<proteinExistence type="predicted"/>
<evidence type="ECO:0000256" key="8">
    <source>
        <dbReference type="ARBA" id="ARBA00022989"/>
    </source>
</evidence>
<accession>A0AAW2DVI9</accession>
<evidence type="ECO:0000256" key="4">
    <source>
        <dbReference type="ARBA" id="ARBA00022692"/>
    </source>
</evidence>
<protein>
    <recommendedName>
        <fullName evidence="11">Malectin-like domain-containing protein</fullName>
    </recommendedName>
</protein>
<evidence type="ECO:0000256" key="1">
    <source>
        <dbReference type="ARBA" id="ARBA00004479"/>
    </source>
</evidence>
<dbReference type="InterPro" id="IPR024788">
    <property type="entry name" value="Malectin-like_Carb-bd_dom"/>
</dbReference>
<evidence type="ECO:0000256" key="9">
    <source>
        <dbReference type="ARBA" id="ARBA00023136"/>
    </source>
</evidence>
<keyword evidence="8" id="KW-1133">Transmembrane helix</keyword>
<evidence type="ECO:0000259" key="11">
    <source>
        <dbReference type="Pfam" id="PF12819"/>
    </source>
</evidence>
<evidence type="ECO:0000256" key="10">
    <source>
        <dbReference type="ARBA" id="ARBA00023180"/>
    </source>
</evidence>
<dbReference type="PANTHER" id="PTHR34590">
    <property type="entry name" value="OS03G0124300 PROTEIN-RELATED"/>
    <property type="match status" value="1"/>
</dbReference>
<evidence type="ECO:0000256" key="5">
    <source>
        <dbReference type="ARBA" id="ARBA00022729"/>
    </source>
</evidence>
<dbReference type="EMBL" id="JAZDWU010000001">
    <property type="protein sequence ID" value="KAL0014782.1"/>
    <property type="molecule type" value="Genomic_DNA"/>
</dbReference>
<keyword evidence="5" id="KW-0732">Signal</keyword>
<dbReference type="Proteomes" id="UP001459277">
    <property type="component" value="Unassembled WGS sequence"/>
</dbReference>
<keyword evidence="10" id="KW-0325">Glycoprotein</keyword>
<keyword evidence="2" id="KW-0723">Serine/threonine-protein kinase</keyword>
<keyword evidence="13" id="KW-1185">Reference proteome</keyword>
<keyword evidence="3" id="KW-0808">Transferase</keyword>
<dbReference type="AlphaFoldDB" id="A0AAW2DVI9"/>
<keyword evidence="7" id="KW-0067">ATP-binding</keyword>
<dbReference type="Gene3D" id="2.60.120.430">
    <property type="entry name" value="Galactose-binding lectin"/>
    <property type="match status" value="2"/>
</dbReference>
<dbReference type="GO" id="GO:0016020">
    <property type="term" value="C:membrane"/>
    <property type="evidence" value="ECO:0007669"/>
    <property type="project" value="UniProtKB-SubCell"/>
</dbReference>
<evidence type="ECO:0000256" key="3">
    <source>
        <dbReference type="ARBA" id="ARBA00022679"/>
    </source>
</evidence>
<keyword evidence="4" id="KW-0812">Transmembrane</keyword>
<dbReference type="Pfam" id="PF12819">
    <property type="entry name" value="Malectin_like"/>
    <property type="match status" value="1"/>
</dbReference>
<comment type="caution">
    <text evidence="12">The sequence shown here is derived from an EMBL/GenBank/DDBJ whole genome shotgun (WGS) entry which is preliminary data.</text>
</comment>
<keyword evidence="2" id="KW-0418">Kinase</keyword>
<reference evidence="12 13" key="1">
    <citation type="submission" date="2024-01" db="EMBL/GenBank/DDBJ databases">
        <title>A telomere-to-telomere, gap-free genome of sweet tea (Lithocarpus litseifolius).</title>
        <authorList>
            <person name="Zhou J."/>
        </authorList>
    </citation>
    <scope>NUCLEOTIDE SEQUENCE [LARGE SCALE GENOMIC DNA]</scope>
    <source>
        <strain evidence="12">Zhou-2022a</strain>
        <tissue evidence="12">Leaf</tissue>
    </source>
</reference>
<sequence>MGKQRNSNLCNTFPPCFTFTPLYLPFFLHHLSNTLAIDFPSPYKPVDNILLNCGSSGNSTTLDGRTWIGDVNSKCFPQELSQNQDSLVPNSVKQSSFASQVPYTAARLSFSAFTYIFPATTGQKFVRLYFYLASYVNFHCFKVDVAKRAGQVIRVESENSDPFYHVYSKAFFSVKAGTFTLLRVFSASLTADADGDPDDTIFREFCVNMEEDERLNLTFTPSDSNSFAFVNGIEILSMTSYLYYSTPDDSGRFPLIGEQYTYSIGNRTALEMVYRINVGGSYISSTEDTGMFRRWEPDVEYLIPRKSALPVNMTIGLIFAKIPPYTAPQTVYRTARTMGMDKAFNKNHNLTWEFPVDSEFNYAVRLHFCEFQPELVDWHDRVFLIFIANQTAEKAADVMVWSGRRKGVPVYKDYAVSMVGKEGDREKKTNLSIILQANPDDWKTTFNDAILNGIEIFKISNPSGNLAGPNPGPLPLTPPTAVPPKNLVEAKNY</sequence>
<name>A0AAW2DVI9_9ROSI</name>
<gene>
    <name evidence="12" type="ORF">SO802_001851</name>
</gene>
<evidence type="ECO:0000313" key="12">
    <source>
        <dbReference type="EMBL" id="KAL0014782.1"/>
    </source>
</evidence>
<keyword evidence="6" id="KW-0547">Nucleotide-binding</keyword>
<dbReference type="PANTHER" id="PTHR34590:SF15">
    <property type="entry name" value="PROTEIN KINASE DOMAIN-CONTAINING PROTEIN"/>
    <property type="match status" value="1"/>
</dbReference>
<evidence type="ECO:0000256" key="7">
    <source>
        <dbReference type="ARBA" id="ARBA00022840"/>
    </source>
</evidence>